<proteinExistence type="predicted"/>
<feature type="transmembrane region" description="Helical" evidence="1">
    <location>
        <begin position="12"/>
        <end position="38"/>
    </location>
</feature>
<dbReference type="SUPFAM" id="SSF54523">
    <property type="entry name" value="Pili subunits"/>
    <property type="match status" value="1"/>
</dbReference>
<dbReference type="Proteomes" id="UP000287394">
    <property type="component" value="Chromosome"/>
</dbReference>
<dbReference type="InterPro" id="IPR011453">
    <property type="entry name" value="DUF1559"/>
</dbReference>
<name>A0A9N7QBD0_9BACT</name>
<reference evidence="3 4" key="1">
    <citation type="journal article" date="2019" name="Int. J. Syst. Evol. Microbiol.">
        <title>Capsulimonas corticalis gen. nov., sp. nov., an aerobic capsulated bacterium, of a novel bacterial order, Capsulimonadales ord. nov., of the class Armatimonadia of the phylum Armatimonadetes.</title>
        <authorList>
            <person name="Li J."/>
            <person name="Kudo C."/>
            <person name="Tonouchi A."/>
        </authorList>
    </citation>
    <scope>NUCLEOTIDE SEQUENCE [LARGE SCALE GENOMIC DNA]</scope>
    <source>
        <strain evidence="3 4">AX-7</strain>
    </source>
</reference>
<dbReference type="Pfam" id="PF07596">
    <property type="entry name" value="SBP_bac_10"/>
    <property type="match status" value="1"/>
</dbReference>
<accession>A0A9N7QBD0</accession>
<sequence length="260" mass="27890">MTHHSFINRRRAGFTLIELLVVIAIIAILAAILFPVFAKAREKARQISCSSNLRQIGLATLQYVQDNDETYFPYFSAPSGYPGVIFWDGGRNFMTGKFDTSVGFIQPYMKSAPIMDCPSAAGAVPVDTNLGNEIFAAYGVSNYIVFGGSAGTPANLSQLSAPSDTIFMADAAQFKNGSPGVLTRSDHFNGPGDNEIHGLHTGFANISWADGHVKAMRPTPPTADDGAGNTVAMYVSNGLGSIIPPSSVSTDQEYYYKLQK</sequence>
<evidence type="ECO:0000313" key="4">
    <source>
        <dbReference type="Proteomes" id="UP000287394"/>
    </source>
</evidence>
<keyword evidence="1" id="KW-0472">Membrane</keyword>
<evidence type="ECO:0000313" key="3">
    <source>
        <dbReference type="EMBL" id="BDI32004.1"/>
    </source>
</evidence>
<organism evidence="3 4">
    <name type="scientific">Capsulimonas corticalis</name>
    <dbReference type="NCBI Taxonomy" id="2219043"/>
    <lineage>
        <taxon>Bacteria</taxon>
        <taxon>Bacillati</taxon>
        <taxon>Armatimonadota</taxon>
        <taxon>Armatimonadia</taxon>
        <taxon>Capsulimonadales</taxon>
        <taxon>Capsulimonadaceae</taxon>
        <taxon>Capsulimonas</taxon>
    </lineage>
</organism>
<dbReference type="EMBL" id="AP025739">
    <property type="protein sequence ID" value="BDI32004.1"/>
    <property type="molecule type" value="Genomic_DNA"/>
</dbReference>
<keyword evidence="1" id="KW-1133">Transmembrane helix</keyword>
<dbReference type="KEGG" id="ccot:CCAX7_40550"/>
<dbReference type="InterPro" id="IPR012902">
    <property type="entry name" value="N_methyl_site"/>
</dbReference>
<dbReference type="PANTHER" id="PTHR30093">
    <property type="entry name" value="GENERAL SECRETION PATHWAY PROTEIN G"/>
    <property type="match status" value="1"/>
</dbReference>
<gene>
    <name evidence="3" type="ORF">CCAX7_40550</name>
</gene>
<dbReference type="NCBIfam" id="TIGR02532">
    <property type="entry name" value="IV_pilin_GFxxxE"/>
    <property type="match status" value="1"/>
</dbReference>
<protein>
    <recommendedName>
        <fullName evidence="2">DUF1559 domain-containing protein</fullName>
    </recommendedName>
</protein>
<evidence type="ECO:0000259" key="2">
    <source>
        <dbReference type="Pfam" id="PF07596"/>
    </source>
</evidence>
<keyword evidence="1" id="KW-0812">Transmembrane</keyword>
<evidence type="ECO:0000256" key="1">
    <source>
        <dbReference type="SAM" id="Phobius"/>
    </source>
</evidence>
<dbReference type="Gene3D" id="3.30.700.10">
    <property type="entry name" value="Glycoprotein, Type 4 Pilin"/>
    <property type="match status" value="1"/>
</dbReference>
<dbReference type="InterPro" id="IPR045584">
    <property type="entry name" value="Pilin-like"/>
</dbReference>
<dbReference type="AlphaFoldDB" id="A0A9N7QBD0"/>
<dbReference type="Pfam" id="PF07963">
    <property type="entry name" value="N_methyl"/>
    <property type="match status" value="1"/>
</dbReference>
<feature type="domain" description="DUF1559" evidence="2">
    <location>
        <begin position="39"/>
        <end position="74"/>
    </location>
</feature>
<dbReference type="RefSeq" id="WP_301002118.1">
    <property type="nucleotide sequence ID" value="NZ_AP025739.1"/>
</dbReference>
<keyword evidence="4" id="KW-1185">Reference proteome</keyword>
<dbReference type="PROSITE" id="PS00409">
    <property type="entry name" value="PROKAR_NTER_METHYL"/>
    <property type="match status" value="1"/>
</dbReference>